<dbReference type="Pfam" id="PF24173">
    <property type="entry name" value="TPR_TTI1_N"/>
    <property type="match status" value="1"/>
</dbReference>
<evidence type="ECO:0000259" key="2">
    <source>
        <dbReference type="Pfam" id="PF24173"/>
    </source>
</evidence>
<dbReference type="InterPro" id="IPR059075">
    <property type="entry name" value="TPR_TTI1_2nd_yeast"/>
</dbReference>
<dbReference type="PANTHER" id="PTHR18460">
    <property type="entry name" value="TEL2 INTERACTING PROTEIN 1 TTI1 FAMILY MEMBER"/>
    <property type="match status" value="1"/>
</dbReference>
<feature type="domain" description="TEL2-interacting protein 1 second TPR" evidence="4">
    <location>
        <begin position="487"/>
        <end position="631"/>
    </location>
</feature>
<evidence type="ECO:0000259" key="3">
    <source>
        <dbReference type="Pfam" id="PF24181"/>
    </source>
</evidence>
<evidence type="ECO:0008006" key="7">
    <source>
        <dbReference type="Google" id="ProtNLM"/>
    </source>
</evidence>
<dbReference type="EMBL" id="KV454410">
    <property type="protein sequence ID" value="ODQ65092.1"/>
    <property type="molecule type" value="Genomic_DNA"/>
</dbReference>
<dbReference type="InterPro" id="IPR057566">
    <property type="entry name" value="TPR_TTI1_N"/>
</dbReference>
<accession>A0A1E3PJI1</accession>
<dbReference type="Pfam" id="PF26245">
    <property type="entry name" value="TPR_TTI1_2nd_yeast"/>
    <property type="match status" value="1"/>
</dbReference>
<organism evidence="5 6">
    <name type="scientific">Nadsonia fulvescens var. elongata DSM 6958</name>
    <dbReference type="NCBI Taxonomy" id="857566"/>
    <lineage>
        <taxon>Eukaryota</taxon>
        <taxon>Fungi</taxon>
        <taxon>Dikarya</taxon>
        <taxon>Ascomycota</taxon>
        <taxon>Saccharomycotina</taxon>
        <taxon>Dipodascomycetes</taxon>
        <taxon>Dipodascales</taxon>
        <taxon>Dipodascales incertae sedis</taxon>
        <taxon>Nadsonia</taxon>
    </lineage>
</organism>
<dbReference type="Pfam" id="PF21547">
    <property type="entry name" value="TTI1"/>
    <property type="match status" value="1"/>
</dbReference>
<reference evidence="5 6" key="1">
    <citation type="journal article" date="2016" name="Proc. Natl. Acad. Sci. U.S.A.">
        <title>Comparative genomics of biotechnologically important yeasts.</title>
        <authorList>
            <person name="Riley R."/>
            <person name="Haridas S."/>
            <person name="Wolfe K.H."/>
            <person name="Lopes M.R."/>
            <person name="Hittinger C.T."/>
            <person name="Goeker M."/>
            <person name="Salamov A.A."/>
            <person name="Wisecaver J.H."/>
            <person name="Long T.M."/>
            <person name="Calvey C.H."/>
            <person name="Aerts A.L."/>
            <person name="Barry K.W."/>
            <person name="Choi C."/>
            <person name="Clum A."/>
            <person name="Coughlan A.Y."/>
            <person name="Deshpande S."/>
            <person name="Douglass A.P."/>
            <person name="Hanson S.J."/>
            <person name="Klenk H.-P."/>
            <person name="LaButti K.M."/>
            <person name="Lapidus A."/>
            <person name="Lindquist E.A."/>
            <person name="Lipzen A.M."/>
            <person name="Meier-Kolthoff J.P."/>
            <person name="Ohm R.A."/>
            <person name="Otillar R.P."/>
            <person name="Pangilinan J.L."/>
            <person name="Peng Y."/>
            <person name="Rokas A."/>
            <person name="Rosa C.A."/>
            <person name="Scheuner C."/>
            <person name="Sibirny A.A."/>
            <person name="Slot J.C."/>
            <person name="Stielow J.B."/>
            <person name="Sun H."/>
            <person name="Kurtzman C.P."/>
            <person name="Blackwell M."/>
            <person name="Grigoriev I.V."/>
            <person name="Jeffries T.W."/>
        </authorList>
    </citation>
    <scope>NUCLEOTIDE SEQUENCE [LARGE SCALE GENOMIC DNA]</scope>
    <source>
        <strain evidence="5 6">DSM 6958</strain>
    </source>
</reference>
<keyword evidence="6" id="KW-1185">Reference proteome</keyword>
<dbReference type="InterPro" id="IPR016024">
    <property type="entry name" value="ARM-type_fold"/>
</dbReference>
<dbReference type="InterPro" id="IPR057567">
    <property type="entry name" value="TPR_TTI1_C"/>
</dbReference>
<dbReference type="OrthoDB" id="6781668at2759"/>
<evidence type="ECO:0000259" key="4">
    <source>
        <dbReference type="Pfam" id="PF26245"/>
    </source>
</evidence>
<proteinExistence type="predicted"/>
<feature type="domain" description="TTI1 C-terminal TPR" evidence="3">
    <location>
        <begin position="816"/>
        <end position="1018"/>
    </location>
</feature>
<gene>
    <name evidence="5" type="ORF">NADFUDRAFT_51692</name>
</gene>
<dbReference type="STRING" id="857566.A0A1E3PJI1"/>
<name>A0A1E3PJI1_9ASCO</name>
<evidence type="ECO:0000313" key="6">
    <source>
        <dbReference type="Proteomes" id="UP000095009"/>
    </source>
</evidence>
<evidence type="ECO:0000313" key="5">
    <source>
        <dbReference type="EMBL" id="ODQ65092.1"/>
    </source>
</evidence>
<dbReference type="InterPro" id="IPR049362">
    <property type="entry name" value="TTI1_rpt"/>
</dbReference>
<evidence type="ECO:0000256" key="1">
    <source>
        <dbReference type="SAM" id="MobiDB-lite"/>
    </source>
</evidence>
<dbReference type="AlphaFoldDB" id="A0A1E3PJI1"/>
<dbReference type="PANTHER" id="PTHR18460:SF3">
    <property type="entry name" value="TELO2-INTERACTING PROTEIN 1 HOMOLOG"/>
    <property type="match status" value="1"/>
</dbReference>
<sequence length="1081" mass="120617">MDEDDYIRRKAFAQVKESCVALSRLSMVETSRFDEKSTDLVIALKKLHQTLVDIKSPYLVFDSSFGDYVFLPLSHILQHKSVKPLNDRTTELLLKIISFLINYCWNVQLKRSMAKEFLILIVSLVSIKDRAVSNETKQAACLALNELFRATYNSPDARVLYTDLKQIPVINFTIVFVLDHCFLEGDGELKLQLLALETLTRLFFDLINDGEVLATMLPGAMSTLCKSLSGVSVYGKTRHFKCVSASINFLRELLVHVFSDDALTCVLPGDKSEVNFNQIRTKSWLKFTKEQVKISLNQISKLRSTNRQDILISLLLFSKELLNKTPHSLDNCMFLVMDTLALLVSNSEYTSVSDGAKSVISDILVSGNQDMNNLLLKRVDAWIDSLPRLLVANDDVNTTRLLNSIKSILGLLLANGKDISILKNRLVHIVCDSVTLTPRFTKIHLNDMTSSERGIQISDNQLRQLATNENTDALITGDNPSFASLSLTNYVTPHTQKSVESLFEFLGSHISSATNLLETFLAESIDSYSDSSKLVSMWLGLSVLKGFISRQKTNIDDWFDFSGDNAEAMIQSEENTLILSGIIHELGELYNSTLECRTTDPGSEAMICFALRGMGLLSQLLEKSFKNDLVDYLYPIINHISDSSQIVAECAHDSIVVIASSCGYASVRELLFDNMDYIIDTISIKLQTLDISLQAPLILTSLIKLSGPSITIYFDDLVASMFVILDDYHGYSKLTESIFQVFKALVQETNAGNKDNILEPLRETTESDLKTITNIDSLILNISCAKKRINVDSEKFGSHPNAPFSSFRDDDGNFNESGISDDELREEGENHVSLDNEEEQELEKWTSPVAKPSYMIIHKITNYALNFLTHQSSSLRFNLLLLIISAVPVLSTQKTEFLPTINNLWPSVVKCLSDSEEYVVISAVEVIELFCTYSDEAFMLGRMQDVWPLLKALLPFDNHNTKYSNQSLTLGNSAYQPVDSNASRKVPSSARITSAVYSALSEAINHVNLPLATIEDIINTNAPMICSGGDLGPKTSGLRLSIYHKYGDLLWLYDCINQPSLQAITAPTGNLSGLKFQSIVI</sequence>
<dbReference type="SUPFAM" id="SSF48371">
    <property type="entry name" value="ARM repeat"/>
    <property type="match status" value="1"/>
</dbReference>
<dbReference type="Proteomes" id="UP000095009">
    <property type="component" value="Unassembled WGS sequence"/>
</dbReference>
<dbReference type="InterPro" id="IPR052587">
    <property type="entry name" value="TELO2-interacting_protein_1"/>
</dbReference>
<dbReference type="GO" id="GO:0005737">
    <property type="term" value="C:cytoplasm"/>
    <property type="evidence" value="ECO:0007669"/>
    <property type="project" value="TreeGrafter"/>
</dbReference>
<protein>
    <recommendedName>
        <fullName evidence="7">ARM repeat-containing protein</fullName>
    </recommendedName>
</protein>
<feature type="region of interest" description="Disordered" evidence="1">
    <location>
        <begin position="810"/>
        <end position="842"/>
    </location>
</feature>
<dbReference type="Pfam" id="PF24181">
    <property type="entry name" value="TPR_TTI1_C"/>
    <property type="match status" value="1"/>
</dbReference>
<feature type="domain" description="TTI1 N-terminal TPR" evidence="2">
    <location>
        <begin position="12"/>
        <end position="345"/>
    </location>
</feature>